<dbReference type="InterPro" id="IPR002049">
    <property type="entry name" value="LE_dom"/>
</dbReference>
<evidence type="ECO:0000313" key="2">
    <source>
        <dbReference type="Proteomes" id="UP000269396"/>
    </source>
</evidence>
<gene>
    <name evidence="1" type="ORF">SMTD_LOCUS21669</name>
</gene>
<name>A0A183Q4Y3_9TREM</name>
<protein>
    <submittedName>
        <fullName evidence="1">Uncharacterized protein</fullName>
    </submittedName>
</protein>
<proteinExistence type="predicted"/>
<accession>A0A183Q4Y3</accession>
<dbReference type="PANTHER" id="PTHR24035">
    <property type="entry name" value="MULTIPLE EPIDERMAL GROWTH FACTOR-LIKE DOMAINS PROTEIN"/>
    <property type="match status" value="1"/>
</dbReference>
<dbReference type="CDD" id="cd00055">
    <property type="entry name" value="EGF_Lam"/>
    <property type="match status" value="1"/>
</dbReference>
<dbReference type="InterPro" id="IPR052108">
    <property type="entry name" value="MEGF/SIB"/>
</dbReference>
<dbReference type="EMBL" id="UZAL01048068">
    <property type="protein sequence ID" value="VDP85403.1"/>
    <property type="molecule type" value="Genomic_DNA"/>
</dbReference>
<keyword evidence="2" id="KW-1185">Reference proteome</keyword>
<dbReference type="Proteomes" id="UP000269396">
    <property type="component" value="Unassembled WGS sequence"/>
</dbReference>
<dbReference type="AlphaFoldDB" id="A0A183Q4Y3"/>
<reference evidence="1 2" key="1">
    <citation type="submission" date="2018-11" db="EMBL/GenBank/DDBJ databases">
        <authorList>
            <consortium name="Pathogen Informatics"/>
        </authorList>
    </citation>
    <scope>NUCLEOTIDE SEQUENCE [LARGE SCALE GENOMIC DNA]</scope>
    <source>
        <strain>Denwood</strain>
        <strain evidence="2">Zambia</strain>
    </source>
</reference>
<sequence length="144" mass="15805">MKSSNLFCTVVENKVKTCLPGTYGPQCSLICPVCHTRIADSNTLDSLLLSDTSSIPDNTFHSSQYHSEEVMKNTKVAILRRLNQNQHNPTCHPQTGQCPCPPGSEGKDCSTPCPKDRFGPDCAQTSILEIQMMDVLEGWSNSCL</sequence>
<dbReference type="PANTHER" id="PTHR24035:SF109">
    <property type="entry name" value="PROTEIN DRAPER"/>
    <property type="match status" value="1"/>
</dbReference>
<dbReference type="STRING" id="31246.A0A183Q4Y3"/>
<organism evidence="1 2">
    <name type="scientific">Schistosoma mattheei</name>
    <dbReference type="NCBI Taxonomy" id="31246"/>
    <lineage>
        <taxon>Eukaryota</taxon>
        <taxon>Metazoa</taxon>
        <taxon>Spiralia</taxon>
        <taxon>Lophotrochozoa</taxon>
        <taxon>Platyhelminthes</taxon>
        <taxon>Trematoda</taxon>
        <taxon>Digenea</taxon>
        <taxon>Strigeidida</taxon>
        <taxon>Schistosomatoidea</taxon>
        <taxon>Schistosomatidae</taxon>
        <taxon>Schistosoma</taxon>
    </lineage>
</organism>
<evidence type="ECO:0000313" key="1">
    <source>
        <dbReference type="EMBL" id="VDP85403.1"/>
    </source>
</evidence>
<dbReference type="Gene3D" id="2.170.300.10">
    <property type="entry name" value="Tie2 ligand-binding domain superfamily"/>
    <property type="match status" value="1"/>
</dbReference>